<dbReference type="STRING" id="966.BTA35_0211715"/>
<evidence type="ECO:0000256" key="5">
    <source>
        <dbReference type="ARBA" id="ARBA00023288"/>
    </source>
</evidence>
<keyword evidence="2" id="KW-0472">Membrane</keyword>
<dbReference type="GO" id="GO:1990351">
    <property type="term" value="C:transporter complex"/>
    <property type="evidence" value="ECO:0007669"/>
    <property type="project" value="TreeGrafter"/>
</dbReference>
<dbReference type="PANTHER" id="PTHR38098">
    <property type="entry name" value="LPS-ASSEMBLY LIPOPROTEIN LPTE"/>
    <property type="match status" value="1"/>
</dbReference>
<sequence length="180" mass="20108">MTLPKTKPLSSFRWLGAAILAILISGCGFQLRETAGFPVALSPLYLSEQSSVFYNTLATQLAQGDVALLKDKEGARWQLWLSEVRHQRRQITFNSDANSYDLYAEVSFQLLNAEGKPVTSQRTLKTSRSYTSSDSLYSEASDLASLRFEMERYLAQRVARQLSHTDLPADQHAAGDSQQP</sequence>
<evidence type="ECO:0000313" key="7">
    <source>
        <dbReference type="Proteomes" id="UP000190064"/>
    </source>
</evidence>
<dbReference type="PROSITE" id="PS51257">
    <property type="entry name" value="PROKAR_LIPOPROTEIN"/>
    <property type="match status" value="1"/>
</dbReference>
<dbReference type="EMBL" id="MTSD02000005">
    <property type="protein sequence ID" value="OOV86572.1"/>
    <property type="molecule type" value="Genomic_DNA"/>
</dbReference>
<keyword evidence="7" id="KW-1185">Reference proteome</keyword>
<keyword evidence="3" id="KW-0564">Palmitate</keyword>
<dbReference type="AlphaFoldDB" id="A0A1T1H9Q3"/>
<evidence type="ECO:0008006" key="8">
    <source>
        <dbReference type="Google" id="ProtNLM"/>
    </source>
</evidence>
<keyword evidence="5" id="KW-0449">Lipoprotein</keyword>
<dbReference type="GO" id="GO:0019867">
    <property type="term" value="C:outer membrane"/>
    <property type="evidence" value="ECO:0007669"/>
    <property type="project" value="InterPro"/>
</dbReference>
<keyword evidence="4" id="KW-0998">Cell outer membrane</keyword>
<evidence type="ECO:0000256" key="2">
    <source>
        <dbReference type="ARBA" id="ARBA00023136"/>
    </source>
</evidence>
<evidence type="ECO:0000256" key="3">
    <source>
        <dbReference type="ARBA" id="ARBA00023139"/>
    </source>
</evidence>
<reference evidence="6" key="1">
    <citation type="submission" date="2017-02" db="EMBL/GenBank/DDBJ databases">
        <title>Draft Genome Sequence of the Salt Water Bacterium Oceanospirillum linum ATCC 11336.</title>
        <authorList>
            <person name="Trachtenberg A.M."/>
            <person name="Carney J.G."/>
            <person name="Linnane J.D."/>
            <person name="Rheaume B.A."/>
            <person name="Pitts N.L."/>
            <person name="Mykles D.L."/>
            <person name="Maclea K.S."/>
        </authorList>
    </citation>
    <scope>NUCLEOTIDE SEQUENCE [LARGE SCALE GENOMIC DNA]</scope>
    <source>
        <strain evidence="6">ATCC 11336</strain>
    </source>
</reference>
<comment type="caution">
    <text evidence="6">The sequence shown here is derived from an EMBL/GenBank/DDBJ whole genome shotgun (WGS) entry which is preliminary data.</text>
</comment>
<evidence type="ECO:0000313" key="6">
    <source>
        <dbReference type="EMBL" id="OOV86572.1"/>
    </source>
</evidence>
<evidence type="ECO:0000256" key="4">
    <source>
        <dbReference type="ARBA" id="ARBA00023237"/>
    </source>
</evidence>
<dbReference type="RefSeq" id="WP_160055216.1">
    <property type="nucleotide sequence ID" value="NZ_MTSD02000005.1"/>
</dbReference>
<name>A0A1T1H9Q3_OCELI</name>
<accession>A0A1T1H9Q3</accession>
<dbReference type="PANTHER" id="PTHR38098:SF1">
    <property type="entry name" value="LPS-ASSEMBLY LIPOPROTEIN LPTE"/>
    <property type="match status" value="1"/>
</dbReference>
<proteinExistence type="predicted"/>
<dbReference type="InterPro" id="IPR007485">
    <property type="entry name" value="LPS_assembly_LptE"/>
</dbReference>
<dbReference type="GO" id="GO:0015920">
    <property type="term" value="P:lipopolysaccharide transport"/>
    <property type="evidence" value="ECO:0007669"/>
    <property type="project" value="TreeGrafter"/>
</dbReference>
<protein>
    <recommendedName>
        <fullName evidence="8">LPS-assembly lipoprotein LptE</fullName>
    </recommendedName>
</protein>
<dbReference type="GO" id="GO:0043165">
    <property type="term" value="P:Gram-negative-bacterium-type cell outer membrane assembly"/>
    <property type="evidence" value="ECO:0007669"/>
    <property type="project" value="InterPro"/>
</dbReference>
<organism evidence="6 7">
    <name type="scientific">Oceanospirillum linum</name>
    <dbReference type="NCBI Taxonomy" id="966"/>
    <lineage>
        <taxon>Bacteria</taxon>
        <taxon>Pseudomonadati</taxon>
        <taxon>Pseudomonadota</taxon>
        <taxon>Gammaproteobacteria</taxon>
        <taxon>Oceanospirillales</taxon>
        <taxon>Oceanospirillaceae</taxon>
        <taxon>Oceanospirillum</taxon>
    </lineage>
</organism>
<evidence type="ECO:0000256" key="1">
    <source>
        <dbReference type="ARBA" id="ARBA00022729"/>
    </source>
</evidence>
<keyword evidence="1" id="KW-0732">Signal</keyword>
<dbReference type="GO" id="GO:0001530">
    <property type="term" value="F:lipopolysaccharide binding"/>
    <property type="evidence" value="ECO:0007669"/>
    <property type="project" value="TreeGrafter"/>
</dbReference>
<gene>
    <name evidence="6" type="ORF">BTA35_0211715</name>
</gene>
<dbReference type="Gene3D" id="3.30.160.150">
    <property type="entry name" value="Lipoprotein like domain"/>
    <property type="match status" value="1"/>
</dbReference>
<dbReference type="Proteomes" id="UP000190064">
    <property type="component" value="Unassembled WGS sequence"/>
</dbReference>